<proteinExistence type="predicted"/>
<dbReference type="EMBL" id="LAZR01000401">
    <property type="protein sequence ID" value="KKN70549.1"/>
    <property type="molecule type" value="Genomic_DNA"/>
</dbReference>
<keyword evidence="1" id="KW-0472">Membrane</keyword>
<accession>A0A0F9SUI9</accession>
<name>A0A0F9SUI9_9ZZZZ</name>
<keyword evidence="1" id="KW-0812">Transmembrane</keyword>
<comment type="caution">
    <text evidence="2">The sequence shown here is derived from an EMBL/GenBank/DDBJ whole genome shotgun (WGS) entry which is preliminary data.</text>
</comment>
<organism evidence="2">
    <name type="scientific">marine sediment metagenome</name>
    <dbReference type="NCBI Taxonomy" id="412755"/>
    <lineage>
        <taxon>unclassified sequences</taxon>
        <taxon>metagenomes</taxon>
        <taxon>ecological metagenomes</taxon>
    </lineage>
</organism>
<sequence>MKGYQIRAVAIFTLSIVILLILSTPGWSFWEVTLFITLIIVVAILAYVQTRPNRKPQHNIERRLRVENSHNKVLRQIGGEAAILVGHCKSINKNQEKSQPRDTSDEPEV</sequence>
<feature type="transmembrane region" description="Helical" evidence="1">
    <location>
        <begin position="7"/>
        <end position="23"/>
    </location>
</feature>
<gene>
    <name evidence="2" type="ORF">LCGC14_0429800</name>
</gene>
<evidence type="ECO:0000313" key="2">
    <source>
        <dbReference type="EMBL" id="KKN70549.1"/>
    </source>
</evidence>
<dbReference type="AlphaFoldDB" id="A0A0F9SUI9"/>
<protein>
    <submittedName>
        <fullName evidence="2">Uncharacterized protein</fullName>
    </submittedName>
</protein>
<reference evidence="2" key="1">
    <citation type="journal article" date="2015" name="Nature">
        <title>Complex archaea that bridge the gap between prokaryotes and eukaryotes.</title>
        <authorList>
            <person name="Spang A."/>
            <person name="Saw J.H."/>
            <person name="Jorgensen S.L."/>
            <person name="Zaremba-Niedzwiedzka K."/>
            <person name="Martijn J."/>
            <person name="Lind A.E."/>
            <person name="van Eijk R."/>
            <person name="Schleper C."/>
            <person name="Guy L."/>
            <person name="Ettema T.J."/>
        </authorList>
    </citation>
    <scope>NUCLEOTIDE SEQUENCE</scope>
</reference>
<keyword evidence="1" id="KW-1133">Transmembrane helix</keyword>
<evidence type="ECO:0000256" key="1">
    <source>
        <dbReference type="SAM" id="Phobius"/>
    </source>
</evidence>
<feature type="transmembrane region" description="Helical" evidence="1">
    <location>
        <begin position="29"/>
        <end position="48"/>
    </location>
</feature>